<dbReference type="GO" id="GO:0020037">
    <property type="term" value="F:heme binding"/>
    <property type="evidence" value="ECO:0007669"/>
    <property type="project" value="InterPro"/>
</dbReference>
<dbReference type="InterPro" id="IPR012127">
    <property type="entry name" value="Cyt_c_prime"/>
</dbReference>
<dbReference type="InterPro" id="IPR002321">
    <property type="entry name" value="Cyt_c_II"/>
</dbReference>
<name>A0A1X3CZV8_9NEIS</name>
<keyword evidence="3 6" id="KW-0479">Metal-binding</keyword>
<keyword evidence="1" id="KW-0813">Transport</keyword>
<dbReference type="EMBL" id="LR134313">
    <property type="protein sequence ID" value="VEF01079.1"/>
    <property type="molecule type" value="Genomic_DNA"/>
</dbReference>
<evidence type="ECO:0000313" key="9">
    <source>
        <dbReference type="Proteomes" id="UP000279284"/>
    </source>
</evidence>
<dbReference type="AlphaFoldDB" id="A0A1X3CZV8"/>
<dbReference type="Gene3D" id="1.20.120.10">
    <property type="entry name" value="Cytochrome c/b562"/>
    <property type="match status" value="1"/>
</dbReference>
<dbReference type="GO" id="GO:0022900">
    <property type="term" value="P:electron transport chain"/>
    <property type="evidence" value="ECO:0007669"/>
    <property type="project" value="InterPro"/>
</dbReference>
<dbReference type="STRING" id="493.BWD07_01720"/>
<organism evidence="8 9">
    <name type="scientific">Neisseria canis</name>
    <dbReference type="NCBI Taxonomy" id="493"/>
    <lineage>
        <taxon>Bacteria</taxon>
        <taxon>Pseudomonadati</taxon>
        <taxon>Pseudomonadota</taxon>
        <taxon>Betaproteobacteria</taxon>
        <taxon>Neisseriales</taxon>
        <taxon>Neisseriaceae</taxon>
        <taxon>Neisseria</taxon>
    </lineage>
</organism>
<dbReference type="SUPFAM" id="SSF47175">
    <property type="entry name" value="Cytochromes"/>
    <property type="match status" value="1"/>
</dbReference>
<evidence type="ECO:0000256" key="6">
    <source>
        <dbReference type="PIRSR" id="PIRSR000027-1"/>
    </source>
</evidence>
<evidence type="ECO:0000256" key="4">
    <source>
        <dbReference type="ARBA" id="ARBA00022982"/>
    </source>
</evidence>
<accession>A0A1X3CZV8</accession>
<keyword evidence="2 7" id="KW-0349">Heme</keyword>
<dbReference type="Proteomes" id="UP000279284">
    <property type="component" value="Chromosome"/>
</dbReference>
<evidence type="ECO:0000313" key="8">
    <source>
        <dbReference type="EMBL" id="VEF01079.1"/>
    </source>
</evidence>
<protein>
    <submittedName>
        <fullName evidence="8">C-type cytochrome</fullName>
    </submittedName>
</protein>
<dbReference type="GO" id="GO:0005506">
    <property type="term" value="F:iron ion binding"/>
    <property type="evidence" value="ECO:0007669"/>
    <property type="project" value="InterPro"/>
</dbReference>
<reference evidence="8 9" key="1">
    <citation type="submission" date="2018-12" db="EMBL/GenBank/DDBJ databases">
        <authorList>
            <consortium name="Pathogen Informatics"/>
        </authorList>
    </citation>
    <scope>NUCLEOTIDE SEQUENCE [LARGE SCALE GENOMIC DNA]</scope>
    <source>
        <strain evidence="8 9">NCTC10296</strain>
    </source>
</reference>
<dbReference type="Pfam" id="PF01322">
    <property type="entry name" value="Cytochrom_C_2"/>
    <property type="match status" value="1"/>
</dbReference>
<evidence type="ECO:0000256" key="7">
    <source>
        <dbReference type="PIRSR" id="PIRSR000027-2"/>
    </source>
</evidence>
<feature type="binding site" description="axial binding residue" evidence="6">
    <location>
        <position position="145"/>
    </location>
    <ligand>
        <name>heme c</name>
        <dbReference type="ChEBI" id="CHEBI:61717"/>
    </ligand>
    <ligandPart>
        <name>Fe</name>
        <dbReference type="ChEBI" id="CHEBI:18248"/>
    </ligandPart>
</feature>
<dbReference type="InterPro" id="IPR015984">
    <property type="entry name" value="Cyt_c_prime_subgr"/>
</dbReference>
<feature type="binding site" description="covalent" evidence="7">
    <location>
        <position position="144"/>
    </location>
    <ligand>
        <name>heme c</name>
        <dbReference type="ChEBI" id="CHEBI:61717"/>
    </ligand>
</feature>
<evidence type="ECO:0000256" key="2">
    <source>
        <dbReference type="ARBA" id="ARBA00022617"/>
    </source>
</evidence>
<dbReference type="GO" id="GO:0009055">
    <property type="term" value="F:electron transfer activity"/>
    <property type="evidence" value="ECO:0007669"/>
    <property type="project" value="InterPro"/>
</dbReference>
<dbReference type="InterPro" id="IPR010980">
    <property type="entry name" value="Cyt_c/b562"/>
</dbReference>
<evidence type="ECO:0000256" key="5">
    <source>
        <dbReference type="ARBA" id="ARBA00023004"/>
    </source>
</evidence>
<dbReference type="GO" id="GO:0042597">
    <property type="term" value="C:periplasmic space"/>
    <property type="evidence" value="ECO:0007669"/>
    <property type="project" value="InterPro"/>
</dbReference>
<dbReference type="RefSeq" id="WP_085415656.1">
    <property type="nucleotide sequence ID" value="NZ_CAUJPY010000022.1"/>
</dbReference>
<dbReference type="KEGG" id="nci:NCTC10296_01185"/>
<feature type="binding site" description="covalent" evidence="7">
    <location>
        <position position="141"/>
    </location>
    <ligand>
        <name>heme c</name>
        <dbReference type="ChEBI" id="CHEBI:61717"/>
    </ligand>
</feature>
<dbReference type="PRINTS" id="PR00608">
    <property type="entry name" value="CYTCHROMECII"/>
</dbReference>
<dbReference type="PROSITE" id="PS51257">
    <property type="entry name" value="PROKAR_LIPOPROTEIN"/>
    <property type="match status" value="1"/>
</dbReference>
<keyword evidence="9" id="KW-1185">Reference proteome</keyword>
<proteinExistence type="predicted"/>
<evidence type="ECO:0000256" key="1">
    <source>
        <dbReference type="ARBA" id="ARBA00022448"/>
    </source>
</evidence>
<dbReference type="PIRSF" id="PIRSF000027">
    <property type="entry name" value="Cytc_c_prime"/>
    <property type="match status" value="1"/>
</dbReference>
<keyword evidence="4" id="KW-0249">Electron transport</keyword>
<evidence type="ECO:0000256" key="3">
    <source>
        <dbReference type="ARBA" id="ARBA00022723"/>
    </source>
</evidence>
<gene>
    <name evidence="8" type="ORF">NCTC10296_01185</name>
</gene>
<keyword evidence="5 6" id="KW-0408">Iron</keyword>
<dbReference type="PROSITE" id="PS51009">
    <property type="entry name" value="CYTCII"/>
    <property type="match status" value="1"/>
</dbReference>
<dbReference type="OrthoDB" id="5520910at2"/>
<sequence>MNFKLLPALAAGVFLLAGCGGSGEGVGAKGPVSESRTAAFKSMMPEYLSMGKVVKGEEEFDAAKFQANAAAFAQNARKPFEHFQNDPEGNGYTLPTVWQKPAEFKAEEEKFIAAVDELNAKAQSGDFEAIKAAYAKTGESCKSCHSVFRSN</sequence>
<comment type="PTM">
    <text evidence="7">Binds 1 heme group per subunit.</text>
</comment>